<dbReference type="InterPro" id="IPR017850">
    <property type="entry name" value="Alkaline_phosphatase_core_sf"/>
</dbReference>
<dbReference type="SUPFAM" id="SSF53649">
    <property type="entry name" value="Alkaline phosphatase-like"/>
    <property type="match status" value="1"/>
</dbReference>
<protein>
    <recommendedName>
        <fullName evidence="4">Sulfatase</fullName>
    </recommendedName>
</protein>
<dbReference type="KEGG" id="rlc:K227x_40830"/>
<organism evidence="2 3">
    <name type="scientific">Rubripirellula lacrimiformis</name>
    <dbReference type="NCBI Taxonomy" id="1930273"/>
    <lineage>
        <taxon>Bacteria</taxon>
        <taxon>Pseudomonadati</taxon>
        <taxon>Planctomycetota</taxon>
        <taxon>Planctomycetia</taxon>
        <taxon>Pirellulales</taxon>
        <taxon>Pirellulaceae</taxon>
        <taxon>Rubripirellula</taxon>
    </lineage>
</organism>
<evidence type="ECO:0008006" key="4">
    <source>
        <dbReference type="Google" id="ProtNLM"/>
    </source>
</evidence>
<sequence>MTFKPPSTRPPSSGSRQDFRTSAPHAKLPTSSATSRMVPNLLSRREMLLSSGMGLGALGINAVLADDIGSAGASVGPHFGGKAKRVIQFFLNGGPSHVDTFDPKPALQKYAGQPLGDTFTTERKTGAAFPSPFKFDRYGESGIEVSELFSKTAQHIDDIAVIRSMYAQVPNHEPSLMLMNCGDSVQARPSAGAWVLYGLGAENKNLPGFIAMCPGGLPIKDTENWQSAFLPGSFQGTHIDTQHTQLSRLIENIEHPQISTSDQKRQLELLAKWNRQHQSQRLDRRLESRIQSYELAFRMQTEASDAFDIANETQHTRDLYGDTVHGRQTLIARRLAERGVRYIQLWHGAGQPWDNHENIADNHRKLAGEIDQPIAALLGDLKSRGMLEDTLVVWGGEFGRTPTVELTGAGASKLGRDHNHYGFSVWMAGGGIKGGTVYGSTDEFGFKAEENPTSVHDLHATMLYALGLDHKQLTYRYSGRDFRLTDVHGNVIHDILA</sequence>
<keyword evidence="3" id="KW-1185">Reference proteome</keyword>
<evidence type="ECO:0000256" key="1">
    <source>
        <dbReference type="SAM" id="MobiDB-lite"/>
    </source>
</evidence>
<dbReference type="AlphaFoldDB" id="A0A517NEW8"/>
<dbReference type="PANTHER" id="PTHR43737">
    <property type="entry name" value="BLL7424 PROTEIN"/>
    <property type="match status" value="1"/>
</dbReference>
<dbReference type="Pfam" id="PF07394">
    <property type="entry name" value="DUF1501"/>
    <property type="match status" value="1"/>
</dbReference>
<name>A0A517NEW8_9BACT</name>
<dbReference type="PANTHER" id="PTHR43737:SF1">
    <property type="entry name" value="DUF1501 DOMAIN-CONTAINING PROTEIN"/>
    <property type="match status" value="1"/>
</dbReference>
<evidence type="ECO:0000313" key="3">
    <source>
        <dbReference type="Proteomes" id="UP000318538"/>
    </source>
</evidence>
<dbReference type="EMBL" id="CP036525">
    <property type="protein sequence ID" value="QDT05681.1"/>
    <property type="molecule type" value="Genomic_DNA"/>
</dbReference>
<reference evidence="2 3" key="1">
    <citation type="submission" date="2019-02" db="EMBL/GenBank/DDBJ databases">
        <title>Deep-cultivation of Planctomycetes and their phenomic and genomic characterization uncovers novel biology.</title>
        <authorList>
            <person name="Wiegand S."/>
            <person name="Jogler M."/>
            <person name="Boedeker C."/>
            <person name="Pinto D."/>
            <person name="Vollmers J."/>
            <person name="Rivas-Marin E."/>
            <person name="Kohn T."/>
            <person name="Peeters S.H."/>
            <person name="Heuer A."/>
            <person name="Rast P."/>
            <person name="Oberbeckmann S."/>
            <person name="Bunk B."/>
            <person name="Jeske O."/>
            <person name="Meyerdierks A."/>
            <person name="Storesund J.E."/>
            <person name="Kallscheuer N."/>
            <person name="Luecker S."/>
            <person name="Lage O.M."/>
            <person name="Pohl T."/>
            <person name="Merkel B.J."/>
            <person name="Hornburger P."/>
            <person name="Mueller R.-W."/>
            <person name="Bruemmer F."/>
            <person name="Labrenz M."/>
            <person name="Spormann A.M."/>
            <person name="Op den Camp H."/>
            <person name="Overmann J."/>
            <person name="Amann R."/>
            <person name="Jetten M.S.M."/>
            <person name="Mascher T."/>
            <person name="Medema M.H."/>
            <person name="Devos D.P."/>
            <person name="Kaster A.-K."/>
            <person name="Ovreas L."/>
            <person name="Rohde M."/>
            <person name="Galperin M.Y."/>
            <person name="Jogler C."/>
        </authorList>
    </citation>
    <scope>NUCLEOTIDE SEQUENCE [LARGE SCALE GENOMIC DNA]</scope>
    <source>
        <strain evidence="2 3">K22_7</strain>
    </source>
</reference>
<accession>A0A517NEW8</accession>
<feature type="region of interest" description="Disordered" evidence="1">
    <location>
        <begin position="1"/>
        <end position="36"/>
    </location>
</feature>
<gene>
    <name evidence="2" type="ORF">K227x_40830</name>
</gene>
<proteinExistence type="predicted"/>
<evidence type="ECO:0000313" key="2">
    <source>
        <dbReference type="EMBL" id="QDT05681.1"/>
    </source>
</evidence>
<dbReference type="Proteomes" id="UP000318538">
    <property type="component" value="Chromosome"/>
</dbReference>
<dbReference type="InterPro" id="IPR010869">
    <property type="entry name" value="DUF1501"/>
</dbReference>